<proteinExistence type="inferred from homology"/>
<comment type="similarity">
    <text evidence="3 14">Belongs to the pyruvate kinase family.</text>
</comment>
<evidence type="ECO:0000313" key="18">
    <source>
        <dbReference type="Proteomes" id="UP000824890"/>
    </source>
</evidence>
<dbReference type="SUPFAM" id="SSF52935">
    <property type="entry name" value="PK C-terminal domain-like"/>
    <property type="match status" value="1"/>
</dbReference>
<evidence type="ECO:0000256" key="6">
    <source>
        <dbReference type="ARBA" id="ARBA00022723"/>
    </source>
</evidence>
<feature type="domain" description="Pyruvate kinase barrel" evidence="15">
    <location>
        <begin position="116"/>
        <end position="226"/>
    </location>
</feature>
<evidence type="ECO:0000313" key="17">
    <source>
        <dbReference type="EMBL" id="KAH0884500.1"/>
    </source>
</evidence>
<keyword evidence="6" id="KW-0479">Metal-binding</keyword>
<dbReference type="PANTHER" id="PTHR11817">
    <property type="entry name" value="PYRUVATE KINASE"/>
    <property type="match status" value="1"/>
</dbReference>
<comment type="catalytic activity">
    <reaction evidence="13 14">
        <text>pyruvate + ATP = phosphoenolpyruvate + ADP + H(+)</text>
        <dbReference type="Rhea" id="RHEA:18157"/>
        <dbReference type="ChEBI" id="CHEBI:15361"/>
        <dbReference type="ChEBI" id="CHEBI:15378"/>
        <dbReference type="ChEBI" id="CHEBI:30616"/>
        <dbReference type="ChEBI" id="CHEBI:58702"/>
        <dbReference type="ChEBI" id="CHEBI:456216"/>
        <dbReference type="EC" id="2.7.1.40"/>
    </reaction>
</comment>
<evidence type="ECO:0000256" key="1">
    <source>
        <dbReference type="ARBA" id="ARBA00001958"/>
    </source>
</evidence>
<keyword evidence="18" id="KW-1185">Reference proteome</keyword>
<evidence type="ECO:0000256" key="14">
    <source>
        <dbReference type="RuleBase" id="RU000504"/>
    </source>
</evidence>
<evidence type="ECO:0000256" key="13">
    <source>
        <dbReference type="ARBA" id="ARBA00048152"/>
    </source>
</evidence>
<feature type="domain" description="Pyruvate kinase barrel" evidence="15">
    <location>
        <begin position="13"/>
        <end position="78"/>
    </location>
</feature>
<keyword evidence="7" id="KW-0547">Nucleotide-binding</keyword>
<evidence type="ECO:0000256" key="12">
    <source>
        <dbReference type="ARBA" id="ARBA00023317"/>
    </source>
</evidence>
<dbReference type="Pfam" id="PF02887">
    <property type="entry name" value="PK_C"/>
    <property type="match status" value="1"/>
</dbReference>
<dbReference type="EMBL" id="JAGKQM010000014">
    <property type="protein sequence ID" value="KAH0884500.1"/>
    <property type="molecule type" value="Genomic_DNA"/>
</dbReference>
<name>A0ABQ7ZX76_BRANA</name>
<keyword evidence="8 14" id="KW-0418">Kinase</keyword>
<evidence type="ECO:0000259" key="15">
    <source>
        <dbReference type="Pfam" id="PF00224"/>
    </source>
</evidence>
<evidence type="ECO:0000256" key="2">
    <source>
        <dbReference type="ARBA" id="ARBA00004997"/>
    </source>
</evidence>
<protein>
    <recommendedName>
        <fullName evidence="4 14">Pyruvate kinase</fullName>
        <ecNumber evidence="4 14">2.7.1.40</ecNumber>
    </recommendedName>
</protein>
<comment type="caution">
    <text evidence="17">The sequence shown here is derived from an EMBL/GenBank/DDBJ whole genome shotgun (WGS) entry which is preliminary data.</text>
</comment>
<dbReference type="InterPro" id="IPR001697">
    <property type="entry name" value="Pyr_Knase"/>
</dbReference>
<dbReference type="Pfam" id="PF00224">
    <property type="entry name" value="PK"/>
    <property type="match status" value="2"/>
</dbReference>
<keyword evidence="10 14" id="KW-0460">Magnesium</keyword>
<dbReference type="InterPro" id="IPR036918">
    <property type="entry name" value="Pyrv_Knase_C_sf"/>
</dbReference>
<dbReference type="Gene3D" id="3.40.1380.20">
    <property type="entry name" value="Pyruvate kinase, C-terminal domain"/>
    <property type="match status" value="1"/>
</dbReference>
<dbReference type="InterPro" id="IPR015793">
    <property type="entry name" value="Pyrv_Knase_brl"/>
</dbReference>
<evidence type="ECO:0000256" key="7">
    <source>
        <dbReference type="ARBA" id="ARBA00022741"/>
    </source>
</evidence>
<evidence type="ECO:0000256" key="11">
    <source>
        <dbReference type="ARBA" id="ARBA00023152"/>
    </source>
</evidence>
<dbReference type="InterPro" id="IPR015813">
    <property type="entry name" value="Pyrv/PenolPyrv_kinase-like_dom"/>
</dbReference>
<evidence type="ECO:0000256" key="10">
    <source>
        <dbReference type="ARBA" id="ARBA00022842"/>
    </source>
</evidence>
<evidence type="ECO:0000259" key="16">
    <source>
        <dbReference type="Pfam" id="PF02887"/>
    </source>
</evidence>
<accession>A0ABQ7ZX76</accession>
<keyword evidence="12" id="KW-0670">Pyruvate</keyword>
<comment type="pathway">
    <text evidence="2 14">Carbohydrate degradation; glycolysis; pyruvate from D-glyceraldehyde 3-phosphate: step 5/5.</text>
</comment>
<keyword evidence="11 14" id="KW-0324">Glycolysis</keyword>
<evidence type="ECO:0000256" key="3">
    <source>
        <dbReference type="ARBA" id="ARBA00008663"/>
    </source>
</evidence>
<keyword evidence="5 14" id="KW-0808">Transferase</keyword>
<gene>
    <name evidence="17" type="ORF">HID58_060596</name>
</gene>
<comment type="cofactor">
    <cofactor evidence="1">
        <name>K(+)</name>
        <dbReference type="ChEBI" id="CHEBI:29103"/>
    </cofactor>
</comment>
<dbReference type="Proteomes" id="UP000824890">
    <property type="component" value="Unassembled WGS sequence"/>
</dbReference>
<keyword evidence="9" id="KW-0067">ATP-binding</keyword>
<reference evidence="17 18" key="1">
    <citation type="submission" date="2021-05" db="EMBL/GenBank/DDBJ databases">
        <title>Genome Assembly of Synthetic Allotetraploid Brassica napus Reveals Homoeologous Exchanges between Subgenomes.</title>
        <authorList>
            <person name="Davis J.T."/>
        </authorList>
    </citation>
    <scope>NUCLEOTIDE SEQUENCE [LARGE SCALE GENOMIC DNA]</scope>
    <source>
        <strain evidence="18">cv. Da-Ae</strain>
        <tissue evidence="17">Seedling</tissue>
    </source>
</reference>
<evidence type="ECO:0000256" key="4">
    <source>
        <dbReference type="ARBA" id="ARBA00012142"/>
    </source>
</evidence>
<dbReference type="InterPro" id="IPR015795">
    <property type="entry name" value="Pyrv_Knase_C"/>
</dbReference>
<dbReference type="InterPro" id="IPR040442">
    <property type="entry name" value="Pyrv_kinase-like_dom_sf"/>
</dbReference>
<dbReference type="SUPFAM" id="SSF51621">
    <property type="entry name" value="Phosphoenolpyruvate/pyruvate domain"/>
    <property type="match status" value="1"/>
</dbReference>
<evidence type="ECO:0000256" key="9">
    <source>
        <dbReference type="ARBA" id="ARBA00022840"/>
    </source>
</evidence>
<sequence>MAYEQKIKIGAAKTKMVWTLGAASRSVVMIEKLLEAGMNIARFDFSEGSHAHHQETIINLRTAIRNTGILCAVMLDTKVHTFLSLSLFVVVLRYELEKERLLISPRLHGKIKLIFVQWGIPNRIDIIVLSSVHKGSDLDQVRNLLGMHANNIMLMSKIDNEEAAANVDEIMEKTDAVLLARGSPGVDQKKMIDKASALGIPIVTAIQILVGQTTDDDLTNAVLDCTTDCQKIRKALPRPLLPIMARKAAYACWKYPKAKAIIITAKATVNFVAKCRPSVPVLLVVSMSESFKWSSHVASHGLVSRGIIPLMGAESKTIEDMISFGVQVAKKEGICNAGDLVVALRVLNGCPVLQPLHV</sequence>
<organism evidence="17 18">
    <name type="scientific">Brassica napus</name>
    <name type="common">Rape</name>
    <dbReference type="NCBI Taxonomy" id="3708"/>
    <lineage>
        <taxon>Eukaryota</taxon>
        <taxon>Viridiplantae</taxon>
        <taxon>Streptophyta</taxon>
        <taxon>Embryophyta</taxon>
        <taxon>Tracheophyta</taxon>
        <taxon>Spermatophyta</taxon>
        <taxon>Magnoliopsida</taxon>
        <taxon>eudicotyledons</taxon>
        <taxon>Gunneridae</taxon>
        <taxon>Pentapetalae</taxon>
        <taxon>rosids</taxon>
        <taxon>malvids</taxon>
        <taxon>Brassicales</taxon>
        <taxon>Brassicaceae</taxon>
        <taxon>Brassiceae</taxon>
        <taxon>Brassica</taxon>
    </lineage>
</organism>
<dbReference type="PRINTS" id="PR01050">
    <property type="entry name" value="PYRUVTKNASE"/>
</dbReference>
<feature type="domain" description="Pyruvate kinase C-terminal" evidence="16">
    <location>
        <begin position="248"/>
        <end position="344"/>
    </location>
</feature>
<dbReference type="Gene3D" id="3.20.20.60">
    <property type="entry name" value="Phosphoenolpyruvate-binding domains"/>
    <property type="match status" value="1"/>
</dbReference>
<evidence type="ECO:0000256" key="5">
    <source>
        <dbReference type="ARBA" id="ARBA00022679"/>
    </source>
</evidence>
<evidence type="ECO:0000256" key="8">
    <source>
        <dbReference type="ARBA" id="ARBA00022777"/>
    </source>
</evidence>
<dbReference type="EC" id="2.7.1.40" evidence="4 14"/>